<reference evidence="1" key="1">
    <citation type="submission" date="2013-07" db="EMBL/GenBank/DDBJ databases">
        <title>The genome of Eucalyptus grandis.</title>
        <authorList>
            <person name="Schmutz J."/>
            <person name="Hayes R."/>
            <person name="Myburg A."/>
            <person name="Tuskan G."/>
            <person name="Grattapaglia D."/>
            <person name="Rokhsar D.S."/>
        </authorList>
    </citation>
    <scope>NUCLEOTIDE SEQUENCE</scope>
    <source>
        <tissue evidence="1">Leaf extractions</tissue>
    </source>
</reference>
<protein>
    <submittedName>
        <fullName evidence="1">Uncharacterized protein</fullName>
    </submittedName>
</protein>
<dbReference type="Gramene" id="KCW80634">
    <property type="protein sequence ID" value="KCW80634"/>
    <property type="gene ID" value="EUGRSUZ_C02011"/>
</dbReference>
<name>A0A059CQZ4_EUCGR</name>
<evidence type="ECO:0000313" key="1">
    <source>
        <dbReference type="EMBL" id="KCW80634.1"/>
    </source>
</evidence>
<accession>A0A059CQZ4</accession>
<dbReference type="EMBL" id="KK198755">
    <property type="protein sequence ID" value="KCW80634.1"/>
    <property type="molecule type" value="Genomic_DNA"/>
</dbReference>
<proteinExistence type="predicted"/>
<organism evidence="1">
    <name type="scientific">Eucalyptus grandis</name>
    <name type="common">Flooded gum</name>
    <dbReference type="NCBI Taxonomy" id="71139"/>
    <lineage>
        <taxon>Eukaryota</taxon>
        <taxon>Viridiplantae</taxon>
        <taxon>Streptophyta</taxon>
        <taxon>Embryophyta</taxon>
        <taxon>Tracheophyta</taxon>
        <taxon>Spermatophyta</taxon>
        <taxon>Magnoliopsida</taxon>
        <taxon>eudicotyledons</taxon>
        <taxon>Gunneridae</taxon>
        <taxon>Pentapetalae</taxon>
        <taxon>rosids</taxon>
        <taxon>malvids</taxon>
        <taxon>Myrtales</taxon>
        <taxon>Myrtaceae</taxon>
        <taxon>Myrtoideae</taxon>
        <taxon>Eucalypteae</taxon>
        <taxon>Eucalyptus</taxon>
    </lineage>
</organism>
<dbReference type="InParanoid" id="A0A059CQZ4"/>
<gene>
    <name evidence="1" type="ORF">EUGRSUZ_C02011</name>
</gene>
<dbReference type="AlphaFoldDB" id="A0A059CQZ4"/>
<sequence>MKCVEKKVQKSNKHHTCIEIMPLPSAGTNMLRFHFKEEKPPGKINKICPQKIFLVTKFSEISSLTIAQPSQDL</sequence>